<dbReference type="InterPro" id="IPR058565">
    <property type="entry name" value="Ig_TRAPPC9_Trs120_1st"/>
</dbReference>
<dbReference type="Pfam" id="PF26254">
    <property type="entry name" value="Ig_TRAPPC9-Trs120_1st"/>
    <property type="match status" value="1"/>
</dbReference>
<dbReference type="InterPro" id="IPR013935">
    <property type="entry name" value="Trs120_TRAPPC9"/>
</dbReference>
<evidence type="ECO:0000313" key="3">
    <source>
        <dbReference type="Proteomes" id="UP001149090"/>
    </source>
</evidence>
<dbReference type="Pfam" id="PF26280">
    <property type="entry name" value="Ig_TRAPPC9-Trs120_2nd"/>
    <property type="match status" value="1"/>
</dbReference>
<proteinExistence type="predicted"/>
<dbReference type="PANTHER" id="PTHR21512:SF5">
    <property type="entry name" value="TRAFFICKING PROTEIN PARTICLE COMPLEX SUBUNIT 9"/>
    <property type="match status" value="1"/>
</dbReference>
<sequence>MDSKKNNEKITTYYPHFLFTCSKSMDLLTQEQIIKKLYSNRMNEETTIDLTLCQIIQNLIPKSGIKTDPDIPKSKNTSQNELHKMFLFQSNHSHKNILLKKRNWVNWVENEPQEIKLKISNSYDFQIFIENIIVITKGVEVRTHNFTPIILDPNTLSKKIKIKVIPTKEGDLKIEGCIIWMFHQQFWNKIKVSTRIHVIKQLPLIKIEQLNLEKNHKFYGGEVTNFSIEIENIGNLPIHNISISSEISNWEEFHSTLKNLLPHKFSSSISWNQNQIQEKLPLNPSSKFVLNIQAYLEESIISSRLLFNYSSFDEEYSNQVLKREAILQTEFQMEYALTLELVKILPFHYQYNNKNENNHNNHEQKTNFYEKSNEKFMIILLLHNLSNEDFHIKFPKIFNSPHFYQMIKNGENFRQNHFNREIFINSDLDIEQNNSTDPQLIQSKSNMYFLVNFLLEDEMKFSDKFSQEELDNHYISKFHKRPKLHKQIWFRKIFELQYQIIKLCQIEWNSVNSLRNGKIFLANSLNNQVQIMIPFVKIFWKFPKNYQLFEFFPFEIEIMNNSNCFLLLNLEVVLLFENVKNNFIWTGSLKVNNIQLEEDLPKFKHKIFFCFLQKGRYNFQINLQSVSKSLKFRSISFSIEI</sequence>
<gene>
    <name evidence="2" type="ORF">M0811_14038</name>
</gene>
<comment type="caution">
    <text evidence="2">The sequence shown here is derived from an EMBL/GenBank/DDBJ whole genome shotgun (WGS) entry which is preliminary data.</text>
</comment>
<keyword evidence="3" id="KW-1185">Reference proteome</keyword>
<dbReference type="OrthoDB" id="27962at2759"/>
<evidence type="ECO:0000313" key="2">
    <source>
        <dbReference type="EMBL" id="KAJ5080517.1"/>
    </source>
</evidence>
<dbReference type="GO" id="GO:0005802">
    <property type="term" value="C:trans-Golgi network"/>
    <property type="evidence" value="ECO:0007669"/>
    <property type="project" value="TreeGrafter"/>
</dbReference>
<name>A0A9Q0RHR6_ANAIG</name>
<dbReference type="EMBL" id="JAPDFW010000009">
    <property type="protein sequence ID" value="KAJ5080517.1"/>
    <property type="molecule type" value="Genomic_DNA"/>
</dbReference>
<protein>
    <recommendedName>
        <fullName evidence="1">Trs120/TRAPPC9 first Ig-like domain-containing protein</fullName>
    </recommendedName>
</protein>
<evidence type="ECO:0000259" key="1">
    <source>
        <dbReference type="Pfam" id="PF26254"/>
    </source>
</evidence>
<dbReference type="Proteomes" id="UP001149090">
    <property type="component" value="Unassembled WGS sequence"/>
</dbReference>
<accession>A0A9Q0RHR6</accession>
<dbReference type="PANTHER" id="PTHR21512">
    <property type="entry name" value="TRAFFICKING PROTEIN PARTICLE COMPLEX SUBUNIT 9"/>
    <property type="match status" value="1"/>
</dbReference>
<organism evidence="2 3">
    <name type="scientific">Anaeramoeba ignava</name>
    <name type="common">Anaerobic marine amoeba</name>
    <dbReference type="NCBI Taxonomy" id="1746090"/>
    <lineage>
        <taxon>Eukaryota</taxon>
        <taxon>Metamonada</taxon>
        <taxon>Anaeramoebidae</taxon>
        <taxon>Anaeramoeba</taxon>
    </lineage>
</organism>
<reference evidence="2" key="1">
    <citation type="submission" date="2022-10" db="EMBL/GenBank/DDBJ databases">
        <title>Novel sulphate-reducing endosymbionts in the free-living metamonad Anaeramoeba.</title>
        <authorList>
            <person name="Jerlstrom-Hultqvist J."/>
            <person name="Cepicka I."/>
            <person name="Gallot-Lavallee L."/>
            <person name="Salas-Leiva D."/>
            <person name="Curtis B.A."/>
            <person name="Zahonova K."/>
            <person name="Pipaliya S."/>
            <person name="Dacks J."/>
            <person name="Roger A.J."/>
        </authorList>
    </citation>
    <scope>NUCLEOTIDE SEQUENCE</scope>
    <source>
        <strain evidence="2">BMAN</strain>
    </source>
</reference>
<dbReference type="AlphaFoldDB" id="A0A9Q0RHR6"/>
<feature type="domain" description="Trs120/TRAPPC9 first Ig-like" evidence="1">
    <location>
        <begin position="104"/>
        <end position="181"/>
    </location>
</feature>